<proteinExistence type="predicted"/>
<reference evidence="1 2" key="1">
    <citation type="submission" date="2019-03" db="EMBL/GenBank/DDBJ databases">
        <title>Diversity of the mouse oral microbiome.</title>
        <authorList>
            <person name="Joseph S."/>
            <person name="Aduse-Opoku J."/>
            <person name="Curtis M."/>
            <person name="Wade W."/>
            <person name="Hashim A."/>
        </authorList>
    </citation>
    <scope>NUCLEOTIDE SEQUENCE [LARGE SCALE GENOMIC DNA]</scope>
    <source>
        <strain evidence="2">irhom_31</strain>
    </source>
</reference>
<dbReference type="OrthoDB" id="5192783at2"/>
<name>A0A4Y9F9F7_9MICC</name>
<evidence type="ECO:0000313" key="2">
    <source>
        <dbReference type="Proteomes" id="UP000297951"/>
    </source>
</evidence>
<dbReference type="Proteomes" id="UP000297951">
    <property type="component" value="Unassembled WGS sequence"/>
</dbReference>
<dbReference type="EMBL" id="SPQC01000001">
    <property type="protein sequence ID" value="TFU24365.1"/>
    <property type="molecule type" value="Genomic_DNA"/>
</dbReference>
<comment type="caution">
    <text evidence="1">The sequence shown here is derived from an EMBL/GenBank/DDBJ whole genome shotgun (WGS) entry which is preliminary data.</text>
</comment>
<dbReference type="InterPro" id="IPR041881">
    <property type="entry name" value="PqqD_sf"/>
</dbReference>
<gene>
    <name evidence="1" type="ORF">E4U03_00175</name>
</gene>
<organism evidence="1 2">
    <name type="scientific">Rothia nasimurium</name>
    <dbReference type="NCBI Taxonomy" id="85336"/>
    <lineage>
        <taxon>Bacteria</taxon>
        <taxon>Bacillati</taxon>
        <taxon>Actinomycetota</taxon>
        <taxon>Actinomycetes</taxon>
        <taxon>Micrococcales</taxon>
        <taxon>Micrococcaceae</taxon>
        <taxon>Rothia</taxon>
    </lineage>
</organism>
<evidence type="ECO:0000313" key="1">
    <source>
        <dbReference type="EMBL" id="TFU24365.1"/>
    </source>
</evidence>
<dbReference type="InterPro" id="IPR008792">
    <property type="entry name" value="PQQD"/>
</dbReference>
<sequence length="104" mass="11207">MGAVYSRCPHTAFVMGFESEDATDDASYVANLLTSNIAVLNGSSAMIWEILENPTTSEDLILEITEIYGVSKETVAASVLDFLYDLKAQGLVKVSEAIILEEGV</sequence>
<dbReference type="AlphaFoldDB" id="A0A4Y9F9F7"/>
<dbReference type="Gene3D" id="1.10.10.1150">
    <property type="entry name" value="Coenzyme PQQ synthesis protein D (PqqD)"/>
    <property type="match status" value="1"/>
</dbReference>
<protein>
    <submittedName>
        <fullName evidence="1">PqqD family protein</fullName>
    </submittedName>
</protein>
<accession>A0A4Y9F9F7</accession>
<dbReference type="RefSeq" id="WP_135010983.1">
    <property type="nucleotide sequence ID" value="NZ_JADGLK010000001.1"/>
</dbReference>
<dbReference type="Pfam" id="PF05402">
    <property type="entry name" value="PqqD"/>
    <property type="match status" value="1"/>
</dbReference>